<feature type="chain" id="PRO_5035184768" evidence="1">
    <location>
        <begin position="40"/>
        <end position="177"/>
    </location>
</feature>
<gene>
    <name evidence="2" type="ORF">GS601_13495</name>
</gene>
<evidence type="ECO:0000313" key="3">
    <source>
        <dbReference type="Proteomes" id="UP000646053"/>
    </source>
</evidence>
<evidence type="ECO:0000313" key="2">
    <source>
        <dbReference type="EMBL" id="NDJ18294.1"/>
    </source>
</evidence>
<dbReference type="EMBL" id="WVIE01000015">
    <property type="protein sequence ID" value="NDJ18294.1"/>
    <property type="molecule type" value="Genomic_DNA"/>
</dbReference>
<feature type="signal peptide" evidence="1">
    <location>
        <begin position="1"/>
        <end position="39"/>
    </location>
</feature>
<dbReference type="AlphaFoldDB" id="A0A8J7Z268"/>
<keyword evidence="3" id="KW-1185">Reference proteome</keyword>
<protein>
    <submittedName>
        <fullName evidence="2">Uncharacterized protein</fullName>
    </submittedName>
</protein>
<sequence>MKTQLLSSPTFNPFKTAARFLTGLSVAAGLLTVSIPAQAAPLQKTQKVAAATAATLPNGVYLYGQSAQPEQLGKAYFVFEVKQGKLIGALYMPRSSFDCTYGAVQPDKVALTVVNSYEKSENPYAIALERNASVASLNNPALLPTGLEGFHQISNLSNTDRRILKVCKAEHQNRVWK</sequence>
<proteinExistence type="predicted"/>
<keyword evidence="1" id="KW-0732">Signal</keyword>
<accession>A0A8J7Z268</accession>
<reference evidence="2" key="1">
    <citation type="submission" date="2019-12" db="EMBL/GenBank/DDBJ databases">
        <title>High-Quality draft genome sequences of three cyanobacteria isolated from the limestone walls of the Old Cathedral of Coimbra.</title>
        <authorList>
            <person name="Tiago I."/>
            <person name="Soares F."/>
            <person name="Portugal A."/>
        </authorList>
    </citation>
    <scope>NUCLEOTIDE SEQUENCE</scope>
    <source>
        <strain evidence="2">A</strain>
    </source>
</reference>
<name>A0A8J7Z268_9CYAN</name>
<dbReference type="RefSeq" id="WP_162423825.1">
    <property type="nucleotide sequence ID" value="NZ_WVIE01000015.1"/>
</dbReference>
<evidence type="ECO:0000256" key="1">
    <source>
        <dbReference type="SAM" id="SignalP"/>
    </source>
</evidence>
<dbReference type="Proteomes" id="UP000646053">
    <property type="component" value="Unassembled WGS sequence"/>
</dbReference>
<organism evidence="2 3">
    <name type="scientific">Myxacorys almedinensis A</name>
    <dbReference type="NCBI Taxonomy" id="2690445"/>
    <lineage>
        <taxon>Bacteria</taxon>
        <taxon>Bacillati</taxon>
        <taxon>Cyanobacteriota</taxon>
        <taxon>Cyanophyceae</taxon>
        <taxon>Leptolyngbyales</taxon>
        <taxon>Leptolyngbyaceae</taxon>
        <taxon>Myxacorys</taxon>
        <taxon>Myxacorys almedinensis</taxon>
    </lineage>
</organism>
<comment type="caution">
    <text evidence="2">The sequence shown here is derived from an EMBL/GenBank/DDBJ whole genome shotgun (WGS) entry which is preliminary data.</text>
</comment>